<gene>
    <name evidence="2" type="ORF">CAPTEDRAFT_210662</name>
</gene>
<feature type="compositionally biased region" description="Basic residues" evidence="1">
    <location>
        <begin position="257"/>
        <end position="267"/>
    </location>
</feature>
<dbReference type="Proteomes" id="UP000014760">
    <property type="component" value="Unassembled WGS sequence"/>
</dbReference>
<dbReference type="AlphaFoldDB" id="R7U389"/>
<sequence length="267" mass="29437">MQLNYYWRQDYLSLGATGDLFRMFNDGVLYSVLFTAALTITREYVVIPKGQDHCFRIPMRGFPSLLFLKNLSEFDVSIKFCDAVNENGTSLVAKAACLINDMEGNVLFVRTLPDCDKPDDADRPVVECNVEIEVLFENEVAKAFFPNGTKGGHRGGRRGHSSEESSDEDLSKESDEDSDVTVIIEALVNNPEGAEEAAEPRRGSSDGKKKGNKRGGRRGDSSEESSEEKSDEDDFDVAEGDDDEVAPEAIVAGQKGGKGRKPSKRRH</sequence>
<feature type="compositionally biased region" description="Acidic residues" evidence="1">
    <location>
        <begin position="164"/>
        <end position="179"/>
    </location>
</feature>
<protein>
    <submittedName>
        <fullName evidence="2 3">Uncharacterized protein</fullName>
    </submittedName>
</protein>
<reference evidence="2 4" key="2">
    <citation type="journal article" date="2013" name="Nature">
        <title>Insights into bilaterian evolution from three spiralian genomes.</title>
        <authorList>
            <person name="Simakov O."/>
            <person name="Marletaz F."/>
            <person name="Cho S.J."/>
            <person name="Edsinger-Gonzales E."/>
            <person name="Havlak P."/>
            <person name="Hellsten U."/>
            <person name="Kuo D.H."/>
            <person name="Larsson T."/>
            <person name="Lv J."/>
            <person name="Arendt D."/>
            <person name="Savage R."/>
            <person name="Osoegawa K."/>
            <person name="de Jong P."/>
            <person name="Grimwood J."/>
            <person name="Chapman J.A."/>
            <person name="Shapiro H."/>
            <person name="Aerts A."/>
            <person name="Otillar R.P."/>
            <person name="Terry A.Y."/>
            <person name="Boore J.L."/>
            <person name="Grigoriev I.V."/>
            <person name="Lindberg D.R."/>
            <person name="Seaver E.C."/>
            <person name="Weisblat D.A."/>
            <person name="Putnam N.H."/>
            <person name="Rokhsar D.S."/>
        </authorList>
    </citation>
    <scope>NUCLEOTIDE SEQUENCE</scope>
    <source>
        <strain evidence="2 4">I ESC-2004</strain>
    </source>
</reference>
<name>R7U389_CAPTE</name>
<proteinExistence type="predicted"/>
<organism evidence="2">
    <name type="scientific">Capitella teleta</name>
    <name type="common">Polychaete worm</name>
    <dbReference type="NCBI Taxonomy" id="283909"/>
    <lineage>
        <taxon>Eukaryota</taxon>
        <taxon>Metazoa</taxon>
        <taxon>Spiralia</taxon>
        <taxon>Lophotrochozoa</taxon>
        <taxon>Annelida</taxon>
        <taxon>Polychaeta</taxon>
        <taxon>Sedentaria</taxon>
        <taxon>Scolecida</taxon>
        <taxon>Capitellidae</taxon>
        <taxon>Capitella</taxon>
    </lineage>
</organism>
<accession>R7U389</accession>
<dbReference type="EnsemblMetazoa" id="CapteT210662">
    <property type="protein sequence ID" value="CapteP210662"/>
    <property type="gene ID" value="CapteG210662"/>
</dbReference>
<reference evidence="3" key="3">
    <citation type="submission" date="2015-06" db="UniProtKB">
        <authorList>
            <consortium name="EnsemblMetazoa"/>
        </authorList>
    </citation>
    <scope>IDENTIFICATION</scope>
</reference>
<feature type="compositionally biased region" description="Acidic residues" evidence="1">
    <location>
        <begin position="222"/>
        <end position="246"/>
    </location>
</feature>
<feature type="region of interest" description="Disordered" evidence="1">
    <location>
        <begin position="146"/>
        <end position="267"/>
    </location>
</feature>
<keyword evidence="4" id="KW-1185">Reference proteome</keyword>
<evidence type="ECO:0000256" key="1">
    <source>
        <dbReference type="SAM" id="MobiDB-lite"/>
    </source>
</evidence>
<dbReference type="EMBL" id="AMQN01025938">
    <property type="status" value="NOT_ANNOTATED_CDS"/>
    <property type="molecule type" value="Genomic_DNA"/>
</dbReference>
<evidence type="ECO:0000313" key="2">
    <source>
        <dbReference type="EMBL" id="ELU00810.1"/>
    </source>
</evidence>
<evidence type="ECO:0000313" key="3">
    <source>
        <dbReference type="EnsemblMetazoa" id="CapteP210662"/>
    </source>
</evidence>
<feature type="compositionally biased region" description="Basic and acidic residues" evidence="1">
    <location>
        <begin position="198"/>
        <end position="209"/>
    </location>
</feature>
<evidence type="ECO:0000313" key="4">
    <source>
        <dbReference type="Proteomes" id="UP000014760"/>
    </source>
</evidence>
<reference evidence="4" key="1">
    <citation type="submission" date="2012-12" db="EMBL/GenBank/DDBJ databases">
        <authorList>
            <person name="Hellsten U."/>
            <person name="Grimwood J."/>
            <person name="Chapman J.A."/>
            <person name="Shapiro H."/>
            <person name="Aerts A."/>
            <person name="Otillar R.P."/>
            <person name="Terry A.Y."/>
            <person name="Boore J.L."/>
            <person name="Simakov O."/>
            <person name="Marletaz F."/>
            <person name="Cho S.-J."/>
            <person name="Edsinger-Gonzales E."/>
            <person name="Havlak P."/>
            <person name="Kuo D.-H."/>
            <person name="Larsson T."/>
            <person name="Lv J."/>
            <person name="Arendt D."/>
            <person name="Savage R."/>
            <person name="Osoegawa K."/>
            <person name="de Jong P."/>
            <person name="Lindberg D.R."/>
            <person name="Seaver E.C."/>
            <person name="Weisblat D.A."/>
            <person name="Putnam N.H."/>
            <person name="Grigoriev I.V."/>
            <person name="Rokhsar D.S."/>
        </authorList>
    </citation>
    <scope>NUCLEOTIDE SEQUENCE</scope>
    <source>
        <strain evidence="4">I ESC-2004</strain>
    </source>
</reference>
<dbReference type="EMBL" id="KB305693">
    <property type="protein sequence ID" value="ELU00810.1"/>
    <property type="molecule type" value="Genomic_DNA"/>
</dbReference>
<dbReference type="HOGENOM" id="CLU_1042962_0_0_1"/>